<dbReference type="Proteomes" id="UP000488956">
    <property type="component" value="Unassembled WGS sequence"/>
</dbReference>
<feature type="region of interest" description="Disordered" evidence="3">
    <location>
        <begin position="968"/>
        <end position="1016"/>
    </location>
</feature>
<sequence>MGATSFGRRVVSIPLVWTLLNVLSGVTADCAAGSTTLTTEGCSGCGDYDLCLGFSSADECSGSDCVADGDCTYQCMSVNANLSTLVVLIEFGGFKSSKEVAAGGYTDTGYPDLTNKWPSANNDDVTAVSTIDVSSAVTTFIMSGGTAAVNYPQGKVASVTLTADFISAATAVTKVVLQNLDLDAEIASLSSLLPSTVEHIELYNTLLSDFPAGLGDLTSLQQLILDYNYITSVDSLDVIDSLTTLSLESNSIASFTGVFANLEYLYLGDNNLTSIPSAIFSHSHLSVLNLTGNSFESRSLTLDQADFLNSLETLVLSDSDFAVDLECDDMEQVEVQDVTVCLSDGVATSNNRASASSSAGVDGSDTLTSSTAGSSLSTSVIVGIICGILAVVAAAIIFVVYRRRKRNFIDSKLSSTADDHFPSSNSIRERRKQSYGELNTSTGVPMGIPMSASGVAMGIPTTTSEHDSSTGMPTTVEAATTYPSSSLDVVPKNKPSTFLSVWNDPELLSVQVRVEDIEDLRQLGSGAFATVWLVRYRNSQLLASKRLRPERRTKKHTSSFVEEIKLIANFEHPNLVKFIGAAWTIESDLQALLEYMGGGDLRQYLADESTPFGWSFRKFDIAIGIIEALVYLHSFVPPLVHRDLKSKNVLLSSDFQAKLSDFGTSRFRSVENTMTAGVGTGRWLAPEVIRCDTDYGCSADIYSFGALLTELDTNQIPYSNTRGSNDKILSDMTILHRVATGKLHPERSGDGSRGFSVSGYPDFTDTWPSASNDDVTAVGTIKLSSAVKTFIMSGGTAAMNYPQGKVSSVTLTSDFISSATAVTRVVLQNLALAGKSHIASAVALGLQLHHDCRHLGRDRLPYYATLSLESNSITTFTSVFTNLEYLFLGDNNLTSVPTAIYKHSYLKKLNLTGNSFSVREFTREQADFLKDFETLYLSASDFTVDLECDDSEQVAVHDVTICLGSGVTASSSDTSADATSATTSDTTSGTNTASSSTGTDGPDTKTTSSSDSSSSTTTIVGIVCGTVAALLAIFLFILYRRKSKNAAQQKLGDSFEFSGTRFPSIDSDLVLQQQPYGNLRTSAVFGMDIPMTSTEFSMANQTAGGEDDDSMGIPTSVDGSMGIPTSVDGSMGVPTSTQGSSAYPSSMPTVEAAERNPDRFMSIWNDPDLLSVQVRAADVKDLKQLGNGAFGMVWLVRYRDSQLLASKRLRPERRTKKHTAMFIEEIKLVARFDHPNLVTFVGAAWTIESDLQMLLEYMEGGDLRRYLVRTKTPIGWTTKKFDIAIGVIEALVYLHSFVPPLVHRDLKSKNVLLSSDFKAKISDFGASRFRSVENTMTGGVGTGRWLAPEVIRGDTDDGSAADIYSFGALLTELDTNKIPYSNARGSNGKILSDMTILHRVATGKLHPQVGSDCSPVLKELVERCLIEDQSKRPTAAVIAYELRLIKKDMAAVLAQPSDLTLSELN</sequence>
<name>A0A6G0LD21_9STRA</name>
<evidence type="ECO:0000256" key="1">
    <source>
        <dbReference type="ARBA" id="ARBA00022614"/>
    </source>
</evidence>
<dbReference type="SUPFAM" id="SSF52058">
    <property type="entry name" value="L domain-like"/>
    <property type="match status" value="2"/>
</dbReference>
<dbReference type="GO" id="GO:0005524">
    <property type="term" value="F:ATP binding"/>
    <property type="evidence" value="ECO:0007669"/>
    <property type="project" value="InterPro"/>
</dbReference>
<reference evidence="7 8" key="1">
    <citation type="submission" date="2018-09" db="EMBL/GenBank/DDBJ databases">
        <title>Genomic investigation of the strawberry pathogen Phytophthora fragariae indicates pathogenicity is determined by transcriptional variation in three key races.</title>
        <authorList>
            <person name="Adams T.M."/>
            <person name="Armitage A.D."/>
            <person name="Sobczyk M.K."/>
            <person name="Bates H.J."/>
            <person name="Dunwell J.M."/>
            <person name="Nellist C.F."/>
            <person name="Harrison R.J."/>
        </authorList>
    </citation>
    <scope>NUCLEOTIDE SEQUENCE [LARGE SCALE GENOMIC DNA]</scope>
    <source>
        <strain evidence="7 8">ONT-3</strain>
    </source>
</reference>
<dbReference type="InterPro" id="IPR003591">
    <property type="entry name" value="Leu-rich_rpt_typical-subtyp"/>
</dbReference>
<keyword evidence="1" id="KW-0433">Leucine-rich repeat</keyword>
<dbReference type="Pfam" id="PF00069">
    <property type="entry name" value="Pkinase"/>
    <property type="match status" value="2"/>
</dbReference>
<keyword evidence="2" id="KW-0677">Repeat</keyword>
<evidence type="ECO:0000256" key="3">
    <source>
        <dbReference type="SAM" id="MobiDB-lite"/>
    </source>
</evidence>
<feature type="domain" description="Protein kinase" evidence="6">
    <location>
        <begin position="517"/>
        <end position="816"/>
    </location>
</feature>
<feature type="chain" id="PRO_5026207524" description="Protein kinase domain-containing protein" evidence="5">
    <location>
        <begin position="29"/>
        <end position="1465"/>
    </location>
</feature>
<comment type="caution">
    <text evidence="7">The sequence shown here is derived from an EMBL/GenBank/DDBJ whole genome shotgun (WGS) entry which is preliminary data.</text>
</comment>
<dbReference type="InterPro" id="IPR032675">
    <property type="entry name" value="LRR_dom_sf"/>
</dbReference>
<evidence type="ECO:0000256" key="4">
    <source>
        <dbReference type="SAM" id="Phobius"/>
    </source>
</evidence>
<dbReference type="Gene3D" id="1.10.510.10">
    <property type="entry name" value="Transferase(Phosphotransferase) domain 1"/>
    <property type="match status" value="2"/>
</dbReference>
<dbReference type="SMART" id="SM00220">
    <property type="entry name" value="S_TKc"/>
    <property type="match status" value="2"/>
</dbReference>
<dbReference type="InterPro" id="IPR011009">
    <property type="entry name" value="Kinase-like_dom_sf"/>
</dbReference>
<dbReference type="InterPro" id="IPR000719">
    <property type="entry name" value="Prot_kinase_dom"/>
</dbReference>
<dbReference type="PROSITE" id="PS50011">
    <property type="entry name" value="PROTEIN_KINASE_DOM"/>
    <property type="match status" value="2"/>
</dbReference>
<dbReference type="InterPro" id="IPR001611">
    <property type="entry name" value="Leu-rich_rpt"/>
</dbReference>
<evidence type="ECO:0000313" key="8">
    <source>
        <dbReference type="Proteomes" id="UP000488956"/>
    </source>
</evidence>
<proteinExistence type="predicted"/>
<dbReference type="EMBL" id="QXFX01000416">
    <property type="protein sequence ID" value="KAE9116576.1"/>
    <property type="molecule type" value="Genomic_DNA"/>
</dbReference>
<keyword evidence="5" id="KW-0732">Signal</keyword>
<dbReference type="CDD" id="cd12087">
    <property type="entry name" value="TM_EGFR-like"/>
    <property type="match status" value="1"/>
</dbReference>
<evidence type="ECO:0000313" key="7">
    <source>
        <dbReference type="EMBL" id="KAE9116576.1"/>
    </source>
</evidence>
<dbReference type="InterPro" id="IPR051681">
    <property type="entry name" value="Ser/Thr_Kinases-Pseudokinases"/>
</dbReference>
<keyword evidence="4" id="KW-1133">Transmembrane helix</keyword>
<feature type="domain" description="Protein kinase" evidence="6">
    <location>
        <begin position="1179"/>
        <end position="1444"/>
    </location>
</feature>
<protein>
    <recommendedName>
        <fullName evidence="6">Protein kinase domain-containing protein</fullName>
    </recommendedName>
</protein>
<keyword evidence="4" id="KW-0812">Transmembrane</keyword>
<dbReference type="GO" id="GO:0004674">
    <property type="term" value="F:protein serine/threonine kinase activity"/>
    <property type="evidence" value="ECO:0007669"/>
    <property type="project" value="TreeGrafter"/>
</dbReference>
<dbReference type="SUPFAM" id="SSF56112">
    <property type="entry name" value="Protein kinase-like (PK-like)"/>
    <property type="match status" value="2"/>
</dbReference>
<feature type="transmembrane region" description="Helical" evidence="4">
    <location>
        <begin position="1019"/>
        <end position="1039"/>
    </location>
</feature>
<feature type="signal peptide" evidence="5">
    <location>
        <begin position="1"/>
        <end position="28"/>
    </location>
</feature>
<dbReference type="InterPro" id="IPR008271">
    <property type="entry name" value="Ser/Thr_kinase_AS"/>
</dbReference>
<dbReference type="SMART" id="SM00369">
    <property type="entry name" value="LRR_TYP"/>
    <property type="match status" value="3"/>
</dbReference>
<evidence type="ECO:0000256" key="5">
    <source>
        <dbReference type="SAM" id="SignalP"/>
    </source>
</evidence>
<dbReference type="Pfam" id="PF00560">
    <property type="entry name" value="LRR_1"/>
    <property type="match status" value="1"/>
</dbReference>
<gene>
    <name evidence="7" type="ORF">PF010_g8911</name>
</gene>
<accession>A0A6G0LD21</accession>
<dbReference type="PROSITE" id="PS51450">
    <property type="entry name" value="LRR"/>
    <property type="match status" value="2"/>
</dbReference>
<keyword evidence="4" id="KW-0472">Membrane</keyword>
<dbReference type="PANTHER" id="PTHR44329">
    <property type="entry name" value="SERINE/THREONINE-PROTEIN KINASE TNNI3K-RELATED"/>
    <property type="match status" value="1"/>
</dbReference>
<feature type="transmembrane region" description="Helical" evidence="4">
    <location>
        <begin position="380"/>
        <end position="401"/>
    </location>
</feature>
<dbReference type="PROSITE" id="PS00108">
    <property type="entry name" value="PROTEIN_KINASE_ST"/>
    <property type="match status" value="2"/>
</dbReference>
<evidence type="ECO:0000259" key="6">
    <source>
        <dbReference type="PROSITE" id="PS50011"/>
    </source>
</evidence>
<dbReference type="PANTHER" id="PTHR44329:SF214">
    <property type="entry name" value="PROTEIN KINASE DOMAIN-CONTAINING PROTEIN"/>
    <property type="match status" value="1"/>
</dbReference>
<evidence type="ECO:0000256" key="2">
    <source>
        <dbReference type="ARBA" id="ARBA00022737"/>
    </source>
</evidence>
<organism evidence="7 8">
    <name type="scientific">Phytophthora fragariae</name>
    <dbReference type="NCBI Taxonomy" id="53985"/>
    <lineage>
        <taxon>Eukaryota</taxon>
        <taxon>Sar</taxon>
        <taxon>Stramenopiles</taxon>
        <taxon>Oomycota</taxon>
        <taxon>Peronosporomycetes</taxon>
        <taxon>Peronosporales</taxon>
        <taxon>Peronosporaceae</taxon>
        <taxon>Phytophthora</taxon>
    </lineage>
</organism>
<dbReference type="Gene3D" id="3.80.10.10">
    <property type="entry name" value="Ribonuclease Inhibitor"/>
    <property type="match status" value="2"/>
</dbReference>